<evidence type="ECO:0000313" key="6">
    <source>
        <dbReference type="EMBL" id="OWY33285.1"/>
    </source>
</evidence>
<evidence type="ECO:0000256" key="2">
    <source>
        <dbReference type="ARBA" id="ARBA00023015"/>
    </source>
</evidence>
<reference evidence="6 7" key="1">
    <citation type="journal article" date="2010" name="Int. J. Syst. Evol. Microbiol.">
        <title>Reclassification of Herbaspirillum putei as a later heterotypic synonym of Herbaspirillum huttiense, with the description of H. huttiense subsp. huttiense subsp. nov. and H. huttiense subsp. putei subsp. nov., comb. nov., and description of Herbaspirillum aquaticum sp. nov.</title>
        <authorList>
            <person name="Dobritsa A.P."/>
            <person name="Reddy M.C."/>
            <person name="Samadpour M."/>
        </authorList>
    </citation>
    <scope>NUCLEOTIDE SEQUENCE [LARGE SCALE GENOMIC DNA]</scope>
    <source>
        <strain evidence="6 7">IEH 4430</strain>
    </source>
</reference>
<dbReference type="InterPro" id="IPR000847">
    <property type="entry name" value="LysR_HTH_N"/>
</dbReference>
<sequence length="300" mass="32266">MDLRHLRYFLTVADELHFARAAELLGIAPPTLSVQIQQLERQLQCQLFVRSKRSVALTSAGQDFVIQARAALARFDQAIDAGRRAGRGELGRVEVGYVGSAVFGGILQQQLSAFRQRWPQVLVHACEWPMLQMGAALEEGKLDIAFVRLPVPLGQTLQSHVLLRDRFCLALPSDHPLAAGGGAIRSRALAGDAFILPEQELGSREVWRRGGLVPRSVSRPGGLLAVLAEVAVGAGVAVVPGVLASVVNLPNVSYRTLAGAPIVSEVAAVYRRFERAPAVRNMIAALRASKPVQVHAATMA</sequence>
<dbReference type="InterPro" id="IPR036388">
    <property type="entry name" value="WH-like_DNA-bd_sf"/>
</dbReference>
<keyword evidence="2" id="KW-0805">Transcription regulation</keyword>
<dbReference type="InterPro" id="IPR005119">
    <property type="entry name" value="LysR_subst-bd"/>
</dbReference>
<dbReference type="FunFam" id="1.10.10.10:FF:000001">
    <property type="entry name" value="LysR family transcriptional regulator"/>
    <property type="match status" value="1"/>
</dbReference>
<dbReference type="GO" id="GO:0003700">
    <property type="term" value="F:DNA-binding transcription factor activity"/>
    <property type="evidence" value="ECO:0007669"/>
    <property type="project" value="InterPro"/>
</dbReference>
<keyword evidence="7" id="KW-1185">Reference proteome</keyword>
<dbReference type="PANTHER" id="PTHR30346:SF30">
    <property type="entry name" value="SMALL NEUTRAL PROTEASE REGULATORY PROTEIN"/>
    <property type="match status" value="1"/>
</dbReference>
<dbReference type="InterPro" id="IPR036390">
    <property type="entry name" value="WH_DNA-bd_sf"/>
</dbReference>
<comment type="similarity">
    <text evidence="1">Belongs to the LysR transcriptional regulatory family.</text>
</comment>
<evidence type="ECO:0000313" key="7">
    <source>
        <dbReference type="Proteomes" id="UP000214747"/>
    </source>
</evidence>
<keyword evidence="4" id="KW-0804">Transcription</keyword>
<dbReference type="AlphaFoldDB" id="A0A225SR96"/>
<keyword evidence="3" id="KW-0238">DNA-binding</keyword>
<dbReference type="EMBL" id="NJGV01000019">
    <property type="protein sequence ID" value="OWY33285.1"/>
    <property type="molecule type" value="Genomic_DNA"/>
</dbReference>
<dbReference type="CDD" id="cd08414">
    <property type="entry name" value="PBP2_LTTR_aromatics_like"/>
    <property type="match status" value="1"/>
</dbReference>
<protein>
    <submittedName>
        <fullName evidence="6">LysR family transcriptional regulator</fullName>
    </submittedName>
</protein>
<dbReference type="RefSeq" id="WP_088756355.1">
    <property type="nucleotide sequence ID" value="NZ_NJGV01000019.1"/>
</dbReference>
<dbReference type="SUPFAM" id="SSF46785">
    <property type="entry name" value="Winged helix' DNA-binding domain"/>
    <property type="match status" value="1"/>
</dbReference>
<dbReference type="PANTHER" id="PTHR30346">
    <property type="entry name" value="TRANSCRIPTIONAL DUAL REGULATOR HCAR-RELATED"/>
    <property type="match status" value="1"/>
</dbReference>
<feature type="domain" description="HTH lysR-type" evidence="5">
    <location>
        <begin position="1"/>
        <end position="58"/>
    </location>
</feature>
<evidence type="ECO:0000256" key="3">
    <source>
        <dbReference type="ARBA" id="ARBA00023125"/>
    </source>
</evidence>
<dbReference type="SUPFAM" id="SSF53850">
    <property type="entry name" value="Periplasmic binding protein-like II"/>
    <property type="match status" value="1"/>
</dbReference>
<dbReference type="Proteomes" id="UP000214747">
    <property type="component" value="Unassembled WGS sequence"/>
</dbReference>
<comment type="caution">
    <text evidence="6">The sequence shown here is derived from an EMBL/GenBank/DDBJ whole genome shotgun (WGS) entry which is preliminary data.</text>
</comment>
<evidence type="ECO:0000256" key="1">
    <source>
        <dbReference type="ARBA" id="ARBA00009437"/>
    </source>
</evidence>
<dbReference type="Pfam" id="PF00126">
    <property type="entry name" value="HTH_1"/>
    <property type="match status" value="1"/>
</dbReference>
<dbReference type="Gene3D" id="3.40.190.10">
    <property type="entry name" value="Periplasmic binding protein-like II"/>
    <property type="match status" value="2"/>
</dbReference>
<dbReference type="Pfam" id="PF03466">
    <property type="entry name" value="LysR_substrate"/>
    <property type="match status" value="1"/>
</dbReference>
<dbReference type="PRINTS" id="PR00039">
    <property type="entry name" value="HTHLYSR"/>
</dbReference>
<accession>A0A225SR96</accession>
<proteinExistence type="inferred from homology"/>
<organism evidence="6 7">
    <name type="scientific">Herbaspirillum aquaticum</name>
    <dbReference type="NCBI Taxonomy" id="568783"/>
    <lineage>
        <taxon>Bacteria</taxon>
        <taxon>Pseudomonadati</taxon>
        <taxon>Pseudomonadota</taxon>
        <taxon>Betaproteobacteria</taxon>
        <taxon>Burkholderiales</taxon>
        <taxon>Oxalobacteraceae</taxon>
        <taxon>Herbaspirillum</taxon>
    </lineage>
</organism>
<evidence type="ECO:0000256" key="4">
    <source>
        <dbReference type="ARBA" id="ARBA00023163"/>
    </source>
</evidence>
<name>A0A225SR96_9BURK</name>
<gene>
    <name evidence="6" type="ORF">CEJ45_17710</name>
</gene>
<evidence type="ECO:0000259" key="5">
    <source>
        <dbReference type="PROSITE" id="PS50931"/>
    </source>
</evidence>
<dbReference type="PROSITE" id="PS50931">
    <property type="entry name" value="HTH_LYSR"/>
    <property type="match status" value="1"/>
</dbReference>
<dbReference type="GO" id="GO:0003677">
    <property type="term" value="F:DNA binding"/>
    <property type="evidence" value="ECO:0007669"/>
    <property type="project" value="UniProtKB-KW"/>
</dbReference>
<dbReference type="Gene3D" id="1.10.10.10">
    <property type="entry name" value="Winged helix-like DNA-binding domain superfamily/Winged helix DNA-binding domain"/>
    <property type="match status" value="1"/>
</dbReference>
<dbReference type="GO" id="GO:0032993">
    <property type="term" value="C:protein-DNA complex"/>
    <property type="evidence" value="ECO:0007669"/>
    <property type="project" value="TreeGrafter"/>
</dbReference>